<sequence length="83" mass="9578">VLSHKTYTDLCEALEATLRVETVGRIETGISPFLETQIVAMAKQLEKIHPMKCAQEFGVQIVKWKVMPRIVALIDLYAHYYWN</sequence>
<feature type="non-terminal residue" evidence="1">
    <location>
        <position position="83"/>
    </location>
</feature>
<gene>
    <name evidence="1" type="ORF">KI387_030118</name>
</gene>
<keyword evidence="2" id="KW-1185">Reference proteome</keyword>
<evidence type="ECO:0000313" key="2">
    <source>
        <dbReference type="Proteomes" id="UP000824469"/>
    </source>
</evidence>
<comment type="caution">
    <text evidence="1">The sequence shown here is derived from an EMBL/GenBank/DDBJ whole genome shotgun (WGS) entry which is preliminary data.</text>
</comment>
<organism evidence="1 2">
    <name type="scientific">Taxus chinensis</name>
    <name type="common">Chinese yew</name>
    <name type="synonym">Taxus wallichiana var. chinensis</name>
    <dbReference type="NCBI Taxonomy" id="29808"/>
    <lineage>
        <taxon>Eukaryota</taxon>
        <taxon>Viridiplantae</taxon>
        <taxon>Streptophyta</taxon>
        <taxon>Embryophyta</taxon>
        <taxon>Tracheophyta</taxon>
        <taxon>Spermatophyta</taxon>
        <taxon>Pinopsida</taxon>
        <taxon>Pinidae</taxon>
        <taxon>Conifers II</taxon>
        <taxon>Cupressales</taxon>
        <taxon>Taxaceae</taxon>
        <taxon>Taxus</taxon>
    </lineage>
</organism>
<dbReference type="AlphaFoldDB" id="A0AA38FEP1"/>
<protein>
    <submittedName>
        <fullName evidence="1">Uncharacterized protein</fullName>
    </submittedName>
</protein>
<accession>A0AA38FEP1</accession>
<reference evidence="1 2" key="1">
    <citation type="journal article" date="2021" name="Nat. Plants">
        <title>The Taxus genome provides insights into paclitaxel biosynthesis.</title>
        <authorList>
            <person name="Xiong X."/>
            <person name="Gou J."/>
            <person name="Liao Q."/>
            <person name="Li Y."/>
            <person name="Zhou Q."/>
            <person name="Bi G."/>
            <person name="Li C."/>
            <person name="Du R."/>
            <person name="Wang X."/>
            <person name="Sun T."/>
            <person name="Guo L."/>
            <person name="Liang H."/>
            <person name="Lu P."/>
            <person name="Wu Y."/>
            <person name="Zhang Z."/>
            <person name="Ro D.K."/>
            <person name="Shang Y."/>
            <person name="Huang S."/>
            <person name="Yan J."/>
        </authorList>
    </citation>
    <scope>NUCLEOTIDE SEQUENCE [LARGE SCALE GENOMIC DNA]</scope>
    <source>
        <strain evidence="1">Ta-2019</strain>
    </source>
</reference>
<feature type="non-terminal residue" evidence="1">
    <location>
        <position position="1"/>
    </location>
</feature>
<dbReference type="EMBL" id="JAHRHJ020000010">
    <property type="protein sequence ID" value="KAH9298436.1"/>
    <property type="molecule type" value="Genomic_DNA"/>
</dbReference>
<dbReference type="Proteomes" id="UP000824469">
    <property type="component" value="Unassembled WGS sequence"/>
</dbReference>
<proteinExistence type="predicted"/>
<evidence type="ECO:0000313" key="1">
    <source>
        <dbReference type="EMBL" id="KAH9298436.1"/>
    </source>
</evidence>
<name>A0AA38FEP1_TAXCH</name>